<feature type="region of interest" description="Disordered" evidence="6">
    <location>
        <begin position="251"/>
        <end position="272"/>
    </location>
</feature>
<name>A0A098VTB5_9MICR</name>
<dbReference type="SUPFAM" id="SSF54236">
    <property type="entry name" value="Ubiquitin-like"/>
    <property type="match status" value="1"/>
</dbReference>
<organism evidence="9 10">
    <name type="scientific">Mitosporidium daphniae</name>
    <dbReference type="NCBI Taxonomy" id="1485682"/>
    <lineage>
        <taxon>Eukaryota</taxon>
        <taxon>Fungi</taxon>
        <taxon>Fungi incertae sedis</taxon>
        <taxon>Microsporidia</taxon>
        <taxon>Mitosporidium</taxon>
    </lineage>
</organism>
<dbReference type="InterPro" id="IPR036353">
    <property type="entry name" value="XPC-bd_sf"/>
</dbReference>
<dbReference type="GeneID" id="25260153"/>
<evidence type="ECO:0000256" key="3">
    <source>
        <dbReference type="ARBA" id="ARBA00023204"/>
    </source>
</evidence>
<dbReference type="InterPro" id="IPR015360">
    <property type="entry name" value="XPC-bd"/>
</dbReference>
<dbReference type="GO" id="GO:0005829">
    <property type="term" value="C:cytosol"/>
    <property type="evidence" value="ECO:0007669"/>
    <property type="project" value="TreeGrafter"/>
</dbReference>
<dbReference type="SUPFAM" id="SSF101238">
    <property type="entry name" value="XPC-binding domain"/>
    <property type="match status" value="1"/>
</dbReference>
<evidence type="ECO:0000259" key="8">
    <source>
        <dbReference type="PROSITE" id="PS50053"/>
    </source>
</evidence>
<feature type="domain" description="UBA" evidence="7">
    <location>
        <begin position="147"/>
        <end position="190"/>
    </location>
</feature>
<dbReference type="OrthoDB" id="419317at2759"/>
<dbReference type="FunFam" id="1.10.8.10:FF:000002">
    <property type="entry name" value="UV excision repair protein RAD23 homolog"/>
    <property type="match status" value="1"/>
</dbReference>
<dbReference type="Gene3D" id="1.10.8.10">
    <property type="entry name" value="DNA helicase RuvA subunit, C-terminal domain"/>
    <property type="match status" value="2"/>
</dbReference>
<dbReference type="GO" id="GO:0003684">
    <property type="term" value="F:damaged DNA binding"/>
    <property type="evidence" value="ECO:0007669"/>
    <property type="project" value="UniProtKB-UniRule"/>
</dbReference>
<evidence type="ECO:0000259" key="7">
    <source>
        <dbReference type="PROSITE" id="PS50030"/>
    </source>
</evidence>
<evidence type="ECO:0000256" key="6">
    <source>
        <dbReference type="SAM" id="MobiDB-lite"/>
    </source>
</evidence>
<dbReference type="SMART" id="SM00165">
    <property type="entry name" value="UBA"/>
    <property type="match status" value="2"/>
</dbReference>
<dbReference type="PRINTS" id="PR01839">
    <property type="entry name" value="RAD23PROTEIN"/>
</dbReference>
<keyword evidence="4 5" id="KW-0539">Nucleus</keyword>
<accession>A0A098VTB5</accession>
<dbReference type="InterPro" id="IPR004806">
    <property type="entry name" value="Rad23"/>
</dbReference>
<evidence type="ECO:0000313" key="9">
    <source>
        <dbReference type="EMBL" id="KGG50936.1"/>
    </source>
</evidence>
<dbReference type="HOGENOM" id="CLU_040364_0_0_1"/>
<dbReference type="Proteomes" id="UP000029725">
    <property type="component" value="Unassembled WGS sequence"/>
</dbReference>
<dbReference type="PANTHER" id="PTHR10621:SF0">
    <property type="entry name" value="UV EXCISION REPAIR PROTEIN RAD23"/>
    <property type="match status" value="1"/>
</dbReference>
<keyword evidence="3 5" id="KW-0234">DNA repair</keyword>
<dbReference type="InterPro" id="IPR009060">
    <property type="entry name" value="UBA-like_sf"/>
</dbReference>
<comment type="caution">
    <text evidence="9">The sequence shown here is derived from an EMBL/GenBank/DDBJ whole genome shotgun (WGS) entry which is preliminary data.</text>
</comment>
<dbReference type="VEuPathDB" id="MicrosporidiaDB:DI09_4p190"/>
<evidence type="ECO:0000256" key="1">
    <source>
        <dbReference type="ARBA" id="ARBA00022737"/>
    </source>
</evidence>
<comment type="similarity">
    <text evidence="5">Belongs to the RAD23 family.</text>
</comment>
<evidence type="ECO:0000256" key="4">
    <source>
        <dbReference type="ARBA" id="ARBA00023242"/>
    </source>
</evidence>
<dbReference type="CDD" id="cd14281">
    <property type="entry name" value="UBA2_Rad23_like"/>
    <property type="match status" value="1"/>
</dbReference>
<evidence type="ECO:0000256" key="5">
    <source>
        <dbReference type="RuleBase" id="RU367049"/>
    </source>
</evidence>
<dbReference type="Gene3D" id="1.10.10.540">
    <property type="entry name" value="XPC-binding domain"/>
    <property type="match status" value="1"/>
</dbReference>
<gene>
    <name evidence="9" type="ORF">DI09_4p190</name>
</gene>
<dbReference type="Gene3D" id="3.10.20.90">
    <property type="entry name" value="Phosphatidylinositol 3-kinase Catalytic Subunit, Chain A, domain 1"/>
    <property type="match status" value="1"/>
</dbReference>
<dbReference type="GO" id="GO:0031593">
    <property type="term" value="F:polyubiquitin modification-dependent protein binding"/>
    <property type="evidence" value="ECO:0007669"/>
    <property type="project" value="UniProtKB-UniRule"/>
</dbReference>
<evidence type="ECO:0000313" key="10">
    <source>
        <dbReference type="Proteomes" id="UP000029725"/>
    </source>
</evidence>
<reference evidence="9 10" key="1">
    <citation type="submission" date="2014-04" db="EMBL/GenBank/DDBJ databases">
        <title>A new species of microsporidia sheds light on the evolution of extreme parasitism.</title>
        <authorList>
            <person name="Haag K.L."/>
            <person name="James T.Y."/>
            <person name="Larsson R."/>
            <person name="Schaer T.M."/>
            <person name="Refardt D."/>
            <person name="Pombert J.-F."/>
            <person name="Ebert D."/>
        </authorList>
    </citation>
    <scope>NUCLEOTIDE SEQUENCE [LARGE SCALE GENOMIC DNA]</scope>
    <source>
        <strain evidence="9 10">UGP3</strain>
        <tissue evidence="9">Spores</tissue>
    </source>
</reference>
<dbReference type="SUPFAM" id="SSF46934">
    <property type="entry name" value="UBA-like"/>
    <property type="match status" value="2"/>
</dbReference>
<dbReference type="InterPro" id="IPR029071">
    <property type="entry name" value="Ubiquitin-like_domsf"/>
</dbReference>
<protein>
    <recommendedName>
        <fullName evidence="5">UV excision repair protein RAD23</fullName>
    </recommendedName>
</protein>
<dbReference type="GO" id="GO:0043161">
    <property type="term" value="P:proteasome-mediated ubiquitin-dependent protein catabolic process"/>
    <property type="evidence" value="ECO:0007669"/>
    <property type="project" value="UniProtKB-UniRule"/>
</dbReference>
<comment type="function">
    <text evidence="5">Multiubiquitin chain receptor involved in modulation of proteasomal degradation. Involved in nucleotide excision repair.</text>
</comment>
<dbReference type="InterPro" id="IPR000626">
    <property type="entry name" value="Ubiquitin-like_dom"/>
</dbReference>
<dbReference type="Pfam" id="PF00627">
    <property type="entry name" value="UBA"/>
    <property type="match status" value="2"/>
</dbReference>
<dbReference type="PANTHER" id="PTHR10621">
    <property type="entry name" value="UV EXCISION REPAIR PROTEIN RAD23"/>
    <property type="match status" value="1"/>
</dbReference>
<evidence type="ECO:0000256" key="2">
    <source>
        <dbReference type="ARBA" id="ARBA00022763"/>
    </source>
</evidence>
<dbReference type="PROSITE" id="PS50030">
    <property type="entry name" value="UBA"/>
    <property type="match status" value="2"/>
</dbReference>
<dbReference type="GO" id="GO:0070628">
    <property type="term" value="F:proteasome binding"/>
    <property type="evidence" value="ECO:0007669"/>
    <property type="project" value="TreeGrafter"/>
</dbReference>
<feature type="compositionally biased region" description="Acidic residues" evidence="6">
    <location>
        <begin position="263"/>
        <end position="272"/>
    </location>
</feature>
<dbReference type="AlphaFoldDB" id="A0A098VTB5"/>
<feature type="domain" description="Ubiquitin-like" evidence="8">
    <location>
        <begin position="22"/>
        <end position="111"/>
    </location>
</feature>
<comment type="subcellular location">
    <subcellularLocation>
        <location evidence="5">Nucleus</location>
    </subcellularLocation>
    <subcellularLocation>
        <location evidence="5">Cytoplasm</location>
    </subcellularLocation>
</comment>
<dbReference type="Pfam" id="PF00240">
    <property type="entry name" value="ubiquitin"/>
    <property type="match status" value="1"/>
</dbReference>
<dbReference type="GO" id="GO:0006289">
    <property type="term" value="P:nucleotide-excision repair"/>
    <property type="evidence" value="ECO:0007669"/>
    <property type="project" value="UniProtKB-UniRule"/>
</dbReference>
<dbReference type="PROSITE" id="PS50053">
    <property type="entry name" value="UBIQUITIN_2"/>
    <property type="match status" value="1"/>
</dbReference>
<dbReference type="EMBL" id="JMKJ01000444">
    <property type="protein sequence ID" value="KGG50936.1"/>
    <property type="molecule type" value="Genomic_DNA"/>
</dbReference>
<dbReference type="FunFam" id="1.10.8.10:FF:000003">
    <property type="entry name" value="UV excision repair protein RAD23 homolog"/>
    <property type="match status" value="1"/>
</dbReference>
<sequence length="374" mass="41188">MVQFLPFNIRDEDSIGDILSHIDNAIQYSEHQEPREPRTFSIEVDDGASIQTVKQTIEAQEGFGFASQIIIFQGNSGFLFVGKVLGDSSTISSCNVKDKDFLVMMIKKKVSATSPVPPVSAIQSETKKLPEVAKEAPPANGAADTENTSEHEIEILTLMEMGGFDRDIVVKAMKAAFNDPDRAAEYLFSEPSDNDTYGLSAGNGGLQSLSFLKTDPQFQQLRALLNRQPHLLQPLLQQIGSTEFLALLEEDDEEEGQGATDNNDSEQEVFDEEVSEEINEDIDVPDQILGQNAVLESSGMPIESATAIPHTQYIQVSSQEKEAIDRLVDLGFPRQRAIEAFFACDKDESLAANYLFDTPNDDDTGINREDAIND</sequence>
<keyword evidence="10" id="KW-1185">Reference proteome</keyword>
<dbReference type="GO" id="GO:0005654">
    <property type="term" value="C:nucleoplasm"/>
    <property type="evidence" value="ECO:0007669"/>
    <property type="project" value="TreeGrafter"/>
</dbReference>
<keyword evidence="5" id="KW-0963">Cytoplasm</keyword>
<proteinExistence type="inferred from homology"/>
<dbReference type="RefSeq" id="XP_013237363.1">
    <property type="nucleotide sequence ID" value="XM_013381909.1"/>
</dbReference>
<dbReference type="InterPro" id="IPR015940">
    <property type="entry name" value="UBA"/>
</dbReference>
<dbReference type="Pfam" id="PF09280">
    <property type="entry name" value="XPC-binding"/>
    <property type="match status" value="1"/>
</dbReference>
<dbReference type="GO" id="GO:0043130">
    <property type="term" value="F:ubiquitin binding"/>
    <property type="evidence" value="ECO:0007669"/>
    <property type="project" value="UniProtKB-UniRule"/>
</dbReference>
<feature type="domain" description="UBA" evidence="7">
    <location>
        <begin position="317"/>
        <end position="358"/>
    </location>
</feature>
<keyword evidence="2 5" id="KW-0227">DNA damage</keyword>
<keyword evidence="1" id="KW-0677">Repeat</keyword>